<sequence length="515" mass="60309">MNKVLGLVFCFIALNFFGQNKTDSLNFAFYSDFEARQFNKIASNDSDYNFIDALLSIDSLYNADKASIIHLELNNFFNKTKTKVSSYNDKKKVKYVFNKVHERFFKKYELDSNFSDIFKDATYNCVTGTALYAHIFDFLEIPYQIKETPTHVFLVAYPRTLNILVETTVPGKLGSYAPSETLMKKAVDELVEMKLITSVDVNRLGYNRAFNEYFYGDGSIAKEELIGIQYFNRGISYLNKELYELAYNNFLKSQQVYTNKKAAIVTETTLHFLIDKLDFSRIDNFNWFVKYADSYEDVDYLEYKLSKILTNNKWLDDDYTTIEKKLGLINNKECQNKLLEVYYVVLADRAHKFQRVSEALYYSNKIHKLNPDNLDAKNYIATFEIDRLAQKNVSAEREFDLDSLLKKYPFLKEFGIYNRYRTYLYSFLVAKSFNDNNKLKGQEYLFQLERLIENKEESTMDFNQEAIGNAYGSIGAYYYRKGQKKKAIEVMKGGLEYSPENANILKKIQLIKNSY</sequence>
<organism evidence="2 3">
    <name type="scientific">Croceitalea vernalis</name>
    <dbReference type="NCBI Taxonomy" id="3075599"/>
    <lineage>
        <taxon>Bacteria</taxon>
        <taxon>Pseudomonadati</taxon>
        <taxon>Bacteroidota</taxon>
        <taxon>Flavobacteriia</taxon>
        <taxon>Flavobacteriales</taxon>
        <taxon>Flavobacteriaceae</taxon>
        <taxon>Croceitalea</taxon>
    </lineage>
</organism>
<comment type="caution">
    <text evidence="2">The sequence shown here is derived from an EMBL/GenBank/DDBJ whole genome shotgun (WGS) entry which is preliminary data.</text>
</comment>
<protein>
    <recommendedName>
        <fullName evidence="4">Tetratricopeptide repeat protein</fullName>
    </recommendedName>
</protein>
<name>A0ABU3BFJ9_9FLAO</name>
<evidence type="ECO:0000256" key="1">
    <source>
        <dbReference type="PROSITE-ProRule" id="PRU00339"/>
    </source>
</evidence>
<evidence type="ECO:0000313" key="2">
    <source>
        <dbReference type="EMBL" id="MDT0620944.1"/>
    </source>
</evidence>
<gene>
    <name evidence="2" type="ORF">RM520_04865</name>
</gene>
<dbReference type="SUPFAM" id="SSF48452">
    <property type="entry name" value="TPR-like"/>
    <property type="match status" value="1"/>
</dbReference>
<reference evidence="2 3" key="1">
    <citation type="submission" date="2023-09" db="EMBL/GenBank/DDBJ databases">
        <authorList>
            <person name="Rey-Velasco X."/>
        </authorList>
    </citation>
    <scope>NUCLEOTIDE SEQUENCE [LARGE SCALE GENOMIC DNA]</scope>
    <source>
        <strain evidence="2 3">P007</strain>
    </source>
</reference>
<keyword evidence="3" id="KW-1185">Reference proteome</keyword>
<dbReference type="SMART" id="SM00028">
    <property type="entry name" value="TPR"/>
    <property type="match status" value="2"/>
</dbReference>
<accession>A0ABU3BFJ9</accession>
<dbReference type="EMBL" id="JAVRHU010000001">
    <property type="protein sequence ID" value="MDT0620944.1"/>
    <property type="molecule type" value="Genomic_DNA"/>
</dbReference>
<evidence type="ECO:0000313" key="3">
    <source>
        <dbReference type="Proteomes" id="UP001250662"/>
    </source>
</evidence>
<feature type="repeat" description="TPR" evidence="1">
    <location>
        <begin position="468"/>
        <end position="501"/>
    </location>
</feature>
<dbReference type="PROSITE" id="PS50005">
    <property type="entry name" value="TPR"/>
    <property type="match status" value="1"/>
</dbReference>
<dbReference type="RefSeq" id="WP_311387176.1">
    <property type="nucleotide sequence ID" value="NZ_JAVRHU010000001.1"/>
</dbReference>
<dbReference type="Gene3D" id="1.25.40.10">
    <property type="entry name" value="Tetratricopeptide repeat domain"/>
    <property type="match status" value="1"/>
</dbReference>
<dbReference type="Proteomes" id="UP001250662">
    <property type="component" value="Unassembled WGS sequence"/>
</dbReference>
<proteinExistence type="predicted"/>
<keyword evidence="1" id="KW-0802">TPR repeat</keyword>
<dbReference type="InterPro" id="IPR011990">
    <property type="entry name" value="TPR-like_helical_dom_sf"/>
</dbReference>
<evidence type="ECO:0008006" key="4">
    <source>
        <dbReference type="Google" id="ProtNLM"/>
    </source>
</evidence>
<dbReference type="InterPro" id="IPR019734">
    <property type="entry name" value="TPR_rpt"/>
</dbReference>